<dbReference type="SUPFAM" id="SSF56112">
    <property type="entry name" value="Protein kinase-like (PK-like)"/>
    <property type="match status" value="1"/>
</dbReference>
<gene>
    <name evidence="2" type="ORF">SAMN04487968_10214</name>
</gene>
<sequence length="409" mass="46344">MALRIVANRPDPAILTLPWDTPLAEWAERPDATVVPLPRGLSRHVVRIVRLHDRVYAVKETQEDIAFREYRVLRDLQRMQLPAVVPQAVVAGRPDHDGEPLPAALVTQHLRFSLPYRSLFEHGLAPEQVPSLVDALVVLLVRLHLADFYWGDVSLSNVLFRRDAGGFAAYLVDAETGELRQSLSKQMREYDVMVGTENVFAELMDVMASGTVPVASTIDPDAIVERLQSRYEQLWTELTAAETFSADDSWRVEQRIERLNDLGFDVEEIDIVTDVDGDEMRLQPRVVELGHHARELQNLTGLVAEDEQARRLLNDIAAFTSSRDLGRLDREVVAQRWLREVWEPLQALVPTELRGKLAPAEIFHEVLVHRWFLSERAGRSVRLLDAARSYVDTVLTQKPEEALAAEPEA</sequence>
<evidence type="ECO:0000313" key="3">
    <source>
        <dbReference type="Proteomes" id="UP000198832"/>
    </source>
</evidence>
<dbReference type="InterPro" id="IPR025111">
    <property type="entry name" value="DUF4032"/>
</dbReference>
<keyword evidence="2" id="KW-0418">Kinase</keyword>
<dbReference type="InterPro" id="IPR011009">
    <property type="entry name" value="Kinase-like_dom_sf"/>
</dbReference>
<reference evidence="2 3" key="1">
    <citation type="submission" date="2016-10" db="EMBL/GenBank/DDBJ databases">
        <authorList>
            <person name="de Groot N.N."/>
        </authorList>
    </citation>
    <scope>NUCLEOTIDE SEQUENCE [LARGE SCALE GENOMIC DNA]</scope>
    <source>
        <strain evidence="2 3">CGMCC 1.7056</strain>
    </source>
</reference>
<dbReference type="RefSeq" id="WP_091120046.1">
    <property type="nucleotide sequence ID" value="NZ_FOLB01000002.1"/>
</dbReference>
<accession>A0A1I1EBW6</accession>
<keyword evidence="3" id="KW-1185">Reference proteome</keyword>
<dbReference type="GO" id="GO:0016301">
    <property type="term" value="F:kinase activity"/>
    <property type="evidence" value="ECO:0007669"/>
    <property type="project" value="UniProtKB-KW"/>
</dbReference>
<feature type="domain" description="DUF4032" evidence="1">
    <location>
        <begin position="233"/>
        <end position="395"/>
    </location>
</feature>
<dbReference type="Proteomes" id="UP000198832">
    <property type="component" value="Unassembled WGS sequence"/>
</dbReference>
<dbReference type="STRING" id="574651.SAMN04487968_10214"/>
<organism evidence="2 3">
    <name type="scientific">Nocardioides terrae</name>
    <dbReference type="NCBI Taxonomy" id="574651"/>
    <lineage>
        <taxon>Bacteria</taxon>
        <taxon>Bacillati</taxon>
        <taxon>Actinomycetota</taxon>
        <taxon>Actinomycetes</taxon>
        <taxon>Propionibacteriales</taxon>
        <taxon>Nocardioidaceae</taxon>
        <taxon>Nocardioides</taxon>
    </lineage>
</organism>
<proteinExistence type="predicted"/>
<evidence type="ECO:0000259" key="1">
    <source>
        <dbReference type="Pfam" id="PF13224"/>
    </source>
</evidence>
<dbReference type="OrthoDB" id="1550523at2"/>
<name>A0A1I1EBW6_9ACTN</name>
<keyword evidence="2" id="KW-0808">Transferase</keyword>
<dbReference type="Pfam" id="PF13224">
    <property type="entry name" value="DUF4032"/>
    <property type="match status" value="1"/>
</dbReference>
<dbReference type="EMBL" id="FOLB01000002">
    <property type="protein sequence ID" value="SFB84624.1"/>
    <property type="molecule type" value="Genomic_DNA"/>
</dbReference>
<evidence type="ECO:0000313" key="2">
    <source>
        <dbReference type="EMBL" id="SFB84624.1"/>
    </source>
</evidence>
<protein>
    <submittedName>
        <fullName evidence="2">Lipopolysaccharide kinase (Kdo/WaaP) family protein</fullName>
    </submittedName>
</protein>
<dbReference type="Pfam" id="PF06293">
    <property type="entry name" value="Kdo"/>
    <property type="match status" value="1"/>
</dbReference>
<dbReference type="AlphaFoldDB" id="A0A1I1EBW6"/>